<dbReference type="InterPro" id="IPR036390">
    <property type="entry name" value="WH_DNA-bd_sf"/>
</dbReference>
<reference evidence="4" key="1">
    <citation type="submission" date="2014-09" db="EMBL/GenBank/DDBJ databases">
        <title>Sequence of the Streptomyces nodosus genome.</title>
        <authorList>
            <person name="Sweeney P."/>
            <person name="Stephens N."/>
            <person name="Murphy C."/>
            <person name="Caffrey P."/>
        </authorList>
    </citation>
    <scope>NUCLEOTIDE SEQUENCE [LARGE SCALE GENOMIC DNA]</scope>
    <source>
        <strain evidence="4">ATCC 14899</strain>
    </source>
</reference>
<dbReference type="PROSITE" id="PS50995">
    <property type="entry name" value="HTH_MARR_2"/>
    <property type="match status" value="1"/>
</dbReference>
<evidence type="ECO:0000313" key="3">
    <source>
        <dbReference type="EMBL" id="QEV42816.1"/>
    </source>
</evidence>
<evidence type="ECO:0000313" key="4">
    <source>
        <dbReference type="Proteomes" id="UP000031526"/>
    </source>
</evidence>
<dbReference type="InterPro" id="IPR000835">
    <property type="entry name" value="HTH_MarR-typ"/>
</dbReference>
<dbReference type="Pfam" id="PF01047">
    <property type="entry name" value="MarR"/>
    <property type="match status" value="1"/>
</dbReference>
<dbReference type="InterPro" id="IPR036388">
    <property type="entry name" value="WH-like_DNA-bd_sf"/>
</dbReference>
<accession>A0A0B5DKP8</accession>
<reference evidence="3 5" key="3">
    <citation type="submission" date="2017-09" db="EMBL/GenBank/DDBJ databases">
        <title>Streptomyces genome completion.</title>
        <authorList>
            <person name="Lee N."/>
            <person name="Cho B.-K."/>
        </authorList>
    </citation>
    <scope>NUCLEOTIDE SEQUENCE [LARGE SCALE GENOMIC DNA]</scope>
    <source>
        <strain evidence="3 5">ATCC 14899</strain>
    </source>
</reference>
<dbReference type="Gene3D" id="1.10.10.10">
    <property type="entry name" value="Winged helix-like DNA-binding domain superfamily/Winged helix DNA-binding domain"/>
    <property type="match status" value="1"/>
</dbReference>
<evidence type="ECO:0000259" key="1">
    <source>
        <dbReference type="PROSITE" id="PS50995"/>
    </source>
</evidence>
<dbReference type="Proteomes" id="UP000031526">
    <property type="component" value="Chromosome"/>
</dbReference>
<keyword evidence="4" id="KW-1185">Reference proteome</keyword>
<proteinExistence type="predicted"/>
<dbReference type="SUPFAM" id="SSF46785">
    <property type="entry name" value="Winged helix' DNA-binding domain"/>
    <property type="match status" value="1"/>
</dbReference>
<dbReference type="RefSeq" id="WP_043447346.1">
    <property type="nucleotide sequence ID" value="NZ_CP009313.1"/>
</dbReference>
<dbReference type="OrthoDB" id="3628964at2"/>
<dbReference type="Proteomes" id="UP000325763">
    <property type="component" value="Chromosome"/>
</dbReference>
<sequence>MDDTTPTHALLQGVLRLGSRLRHERPAGALSSNKISVLGHLRRRGPSTPGAIALVECQHPQSLTRTFAELQAEGLITRAPSEQDRRASVLAITDAGRSALAQDLAQREAWLTGAMEALTETEQQVLVLAGRLMNQLADRPAVTARPERPSSEA</sequence>
<evidence type="ECO:0000313" key="5">
    <source>
        <dbReference type="Proteomes" id="UP000325763"/>
    </source>
</evidence>
<dbReference type="Gene3D" id="1.10.287.100">
    <property type="match status" value="1"/>
</dbReference>
<protein>
    <submittedName>
        <fullName evidence="2">MarR family transcriptional regulator</fullName>
    </submittedName>
</protein>
<reference evidence="2 4" key="2">
    <citation type="journal article" date="2016" name="Appl. Microbiol. Biotechnol.">
        <title>Exploiting the genome sequence of Streptomyces nodosus for enhanced antibiotic production.</title>
        <authorList>
            <person name="Sweeney P."/>
            <person name="Murphy C.D."/>
            <person name="Caffrey P."/>
        </authorList>
    </citation>
    <scope>NUCLEOTIDE SEQUENCE [LARGE SCALE GENOMIC DNA]</scope>
    <source>
        <strain evidence="2 4">ATCC 14899</strain>
    </source>
</reference>
<dbReference type="PANTHER" id="PTHR39515">
    <property type="entry name" value="CONSERVED PROTEIN"/>
    <property type="match status" value="1"/>
</dbReference>
<gene>
    <name evidence="3" type="ORF">CP978_33565</name>
    <name evidence="2" type="ORF">SNOD_33330</name>
</gene>
<dbReference type="HOGENOM" id="CLU_083287_15_1_11"/>
<dbReference type="InterPro" id="IPR052526">
    <property type="entry name" value="HTH-type_Bedaq_tolerance"/>
</dbReference>
<dbReference type="EMBL" id="CP023747">
    <property type="protein sequence ID" value="QEV42816.1"/>
    <property type="molecule type" value="Genomic_DNA"/>
</dbReference>
<organism evidence="2 4">
    <name type="scientific">Streptomyces nodosus</name>
    <dbReference type="NCBI Taxonomy" id="40318"/>
    <lineage>
        <taxon>Bacteria</taxon>
        <taxon>Bacillati</taxon>
        <taxon>Actinomycetota</taxon>
        <taxon>Actinomycetes</taxon>
        <taxon>Kitasatosporales</taxon>
        <taxon>Streptomycetaceae</taxon>
        <taxon>Streptomyces</taxon>
    </lineage>
</organism>
<feature type="domain" description="HTH marR-type" evidence="1">
    <location>
        <begin position="3"/>
        <end position="135"/>
    </location>
</feature>
<dbReference type="EMBL" id="CP009313">
    <property type="protein sequence ID" value="AJE44323.1"/>
    <property type="molecule type" value="Genomic_DNA"/>
</dbReference>
<dbReference type="PANTHER" id="PTHR39515:SF2">
    <property type="entry name" value="HTH-TYPE TRANSCRIPTIONAL REGULATOR RV0880"/>
    <property type="match status" value="1"/>
</dbReference>
<evidence type="ECO:0000313" key="2">
    <source>
        <dbReference type="EMBL" id="AJE44323.1"/>
    </source>
</evidence>
<dbReference type="GO" id="GO:0003700">
    <property type="term" value="F:DNA-binding transcription factor activity"/>
    <property type="evidence" value="ECO:0007669"/>
    <property type="project" value="InterPro"/>
</dbReference>
<dbReference type="STRING" id="40318.SNOD_33330"/>
<dbReference type="AlphaFoldDB" id="A0A0B5DKP8"/>
<dbReference type="SMART" id="SM00347">
    <property type="entry name" value="HTH_MARR"/>
    <property type="match status" value="1"/>
</dbReference>
<name>A0A0B5DKP8_9ACTN</name>
<dbReference type="KEGG" id="snq:CP978_33565"/>